<feature type="domain" description="Transcription regulator PadR N-terminal" evidence="2">
    <location>
        <begin position="14"/>
        <end position="82"/>
    </location>
</feature>
<dbReference type="Gene3D" id="1.10.10.10">
    <property type="entry name" value="Winged helix-like DNA-binding domain superfamily/Winged helix DNA-binding domain"/>
    <property type="match status" value="1"/>
</dbReference>
<dbReference type="Proteomes" id="UP001156498">
    <property type="component" value="Chromosome"/>
</dbReference>
<dbReference type="PANTHER" id="PTHR43252:SF7">
    <property type="entry name" value="TRANSCRIPTIONAL REGULATOR YQJI"/>
    <property type="match status" value="1"/>
</dbReference>
<dbReference type="InterPro" id="IPR036388">
    <property type="entry name" value="WH-like_DNA-bd_sf"/>
</dbReference>
<feature type="compositionally biased region" description="Low complexity" evidence="1">
    <location>
        <begin position="352"/>
        <end position="374"/>
    </location>
</feature>
<evidence type="ECO:0000256" key="1">
    <source>
        <dbReference type="SAM" id="MobiDB-lite"/>
    </source>
</evidence>
<dbReference type="SUPFAM" id="SSF46785">
    <property type="entry name" value="Winged helix' DNA-binding domain"/>
    <property type="match status" value="1"/>
</dbReference>
<gene>
    <name evidence="3" type="ORF">OUQ99_05645</name>
</gene>
<evidence type="ECO:0000313" key="4">
    <source>
        <dbReference type="Proteomes" id="UP001156498"/>
    </source>
</evidence>
<dbReference type="InterPro" id="IPR036390">
    <property type="entry name" value="WH_DNA-bd_sf"/>
</dbReference>
<evidence type="ECO:0000313" key="3">
    <source>
        <dbReference type="EMBL" id="WAE74591.1"/>
    </source>
</evidence>
<feature type="compositionally biased region" description="Basic and acidic residues" evidence="1">
    <location>
        <begin position="174"/>
        <end position="195"/>
    </location>
</feature>
<feature type="region of interest" description="Disordered" evidence="1">
    <location>
        <begin position="123"/>
        <end position="195"/>
    </location>
</feature>
<feature type="compositionally biased region" description="Gly residues" evidence="1">
    <location>
        <begin position="375"/>
        <end position="384"/>
    </location>
</feature>
<sequence>MSTIFGHGRLRLYLLKLLDESPRHGYEIISLLRDRFLGVYSPSPGTIYPRLARLEEEGLVTHTEEGGRKVYRLTDKGRAELRGRSGDLDDLEKELTDSVRDVARAVKQDVRATISSLREELKFAAGGARRPEPPAGGDRTDGGREEAPGPAPSAEGADTSERRAPEAGDPSEESSGRQDGARDRPGDQGCEDGSRWAREWERFAQGFGAFGAVWSRGDSERRAGGPEFDQALRDFGDRVRDVVREAGHVGEAAAHDLRRILDDTVEVIRKDARNWGPTGDGGAGTGTSGDAAEEARDAGDAPGPEGPGPEGPGDSGGPAGTHAAPGERAQDGPEARPMPSAPGGDPWSEAVGDPGDGNADGAAEGGDAPEPGSGSADGSGGKDR</sequence>
<reference evidence="3 4" key="1">
    <citation type="journal article" date="2013" name="Int. J. Syst. Evol. Microbiol.">
        <title>Description of Streptomonospora sediminis sp. nov. and Streptomonospora nanhaiensis sp. nov., and reclassification of Nocardiopsis arabia Hozzein &amp; Goodfellow 2008 as Streptomonospora arabica comb. nov. and emended description of the genus Streptomonospora.</title>
        <authorList>
            <person name="Zhang D.F."/>
            <person name="Pan H.Q."/>
            <person name="He J."/>
            <person name="Zhang X.M."/>
            <person name="Zhang Y.G."/>
            <person name="Klenk H.P."/>
            <person name="Hu J.C."/>
            <person name="Li W.J."/>
        </authorList>
    </citation>
    <scope>NUCLEOTIDE SEQUENCE [LARGE SCALE GENOMIC DNA]</scope>
    <source>
        <strain evidence="3 4">12A09</strain>
    </source>
</reference>
<dbReference type="EMBL" id="CP113264">
    <property type="protein sequence ID" value="WAE74591.1"/>
    <property type="molecule type" value="Genomic_DNA"/>
</dbReference>
<dbReference type="CDD" id="cd00090">
    <property type="entry name" value="HTH_ARSR"/>
    <property type="match status" value="1"/>
</dbReference>
<dbReference type="Pfam" id="PF03551">
    <property type="entry name" value="PadR"/>
    <property type="match status" value="1"/>
</dbReference>
<protein>
    <submittedName>
        <fullName evidence="3">PadR family transcriptional regulator</fullName>
    </submittedName>
</protein>
<evidence type="ECO:0000259" key="2">
    <source>
        <dbReference type="Pfam" id="PF03551"/>
    </source>
</evidence>
<proteinExistence type="predicted"/>
<feature type="compositionally biased region" description="Gly residues" evidence="1">
    <location>
        <begin position="278"/>
        <end position="287"/>
    </location>
</feature>
<organism evidence="3 4">
    <name type="scientific">Streptomonospora nanhaiensis</name>
    <dbReference type="NCBI Taxonomy" id="1323731"/>
    <lineage>
        <taxon>Bacteria</taxon>
        <taxon>Bacillati</taxon>
        <taxon>Actinomycetota</taxon>
        <taxon>Actinomycetes</taxon>
        <taxon>Streptosporangiales</taxon>
        <taxon>Nocardiopsidaceae</taxon>
        <taxon>Streptomonospora</taxon>
    </lineage>
</organism>
<keyword evidence="4" id="KW-1185">Reference proteome</keyword>
<feature type="region of interest" description="Disordered" evidence="1">
    <location>
        <begin position="270"/>
        <end position="384"/>
    </location>
</feature>
<name>A0ABY6YRI9_9ACTN</name>
<dbReference type="InterPro" id="IPR011991">
    <property type="entry name" value="ArsR-like_HTH"/>
</dbReference>
<dbReference type="PANTHER" id="PTHR43252">
    <property type="entry name" value="TRANSCRIPTIONAL REGULATOR YQJI"/>
    <property type="match status" value="1"/>
</dbReference>
<dbReference type="RefSeq" id="WP_267948364.1">
    <property type="nucleotide sequence ID" value="NZ_CP113264.1"/>
</dbReference>
<feature type="compositionally biased region" description="Basic and acidic residues" evidence="1">
    <location>
        <begin position="138"/>
        <end position="147"/>
    </location>
</feature>
<accession>A0ABY6YRI9</accession>
<dbReference type="InterPro" id="IPR005149">
    <property type="entry name" value="Tscrpt_reg_PadR_N"/>
</dbReference>